<dbReference type="EMBL" id="PVNH01000006">
    <property type="protein sequence ID" value="PRX47299.1"/>
    <property type="molecule type" value="Genomic_DNA"/>
</dbReference>
<dbReference type="RefSeq" id="WP_106179852.1">
    <property type="nucleotide sequence ID" value="NZ_PVNH01000006.1"/>
</dbReference>
<dbReference type="InterPro" id="IPR021401">
    <property type="entry name" value="DUF3040"/>
</dbReference>
<evidence type="ECO:0000313" key="3">
    <source>
        <dbReference type="Proteomes" id="UP000238362"/>
    </source>
</evidence>
<evidence type="ECO:0008006" key="4">
    <source>
        <dbReference type="Google" id="ProtNLM"/>
    </source>
</evidence>
<keyword evidence="3" id="KW-1185">Reference proteome</keyword>
<feature type="transmembrane region" description="Helical" evidence="1">
    <location>
        <begin position="68"/>
        <end position="90"/>
    </location>
</feature>
<dbReference type="Proteomes" id="UP000238362">
    <property type="component" value="Unassembled WGS sequence"/>
</dbReference>
<dbReference type="Pfam" id="PF11239">
    <property type="entry name" value="DUF3040"/>
    <property type="match status" value="1"/>
</dbReference>
<keyword evidence="1" id="KW-0472">Membrane</keyword>
<reference evidence="2 3" key="1">
    <citation type="submission" date="2018-03" db="EMBL/GenBank/DDBJ databases">
        <title>Genomic Encyclopedia of Type Strains, Phase III (KMG-III): the genomes of soil and plant-associated and newly described type strains.</title>
        <authorList>
            <person name="Whitman W."/>
        </authorList>
    </citation>
    <scope>NUCLEOTIDE SEQUENCE [LARGE SCALE GENOMIC DNA]</scope>
    <source>
        <strain evidence="2 3">CGMCC 4.7125</strain>
    </source>
</reference>
<sequence>MALRDEEQRQLAEIEQRLVEDDPHLAQRLAKLRPFALGRAGLVVLSVVAALVVGLIVIATGSELDSPALVVLGAALAAGVPTAVIWRLWLRKLR</sequence>
<evidence type="ECO:0000313" key="2">
    <source>
        <dbReference type="EMBL" id="PRX47299.1"/>
    </source>
</evidence>
<keyword evidence="1" id="KW-1133">Transmembrane helix</keyword>
<feature type="transmembrane region" description="Helical" evidence="1">
    <location>
        <begin position="40"/>
        <end position="62"/>
    </location>
</feature>
<dbReference type="OrthoDB" id="3557301at2"/>
<accession>A0A2T0LU81</accession>
<gene>
    <name evidence="2" type="ORF">B0I33_106401</name>
</gene>
<dbReference type="AlphaFoldDB" id="A0A2T0LU81"/>
<keyword evidence="1" id="KW-0812">Transmembrane</keyword>
<name>A0A2T0LU81_9PSEU</name>
<organism evidence="2 3">
    <name type="scientific">Prauserella shujinwangii</name>
    <dbReference type="NCBI Taxonomy" id="1453103"/>
    <lineage>
        <taxon>Bacteria</taxon>
        <taxon>Bacillati</taxon>
        <taxon>Actinomycetota</taxon>
        <taxon>Actinomycetes</taxon>
        <taxon>Pseudonocardiales</taxon>
        <taxon>Pseudonocardiaceae</taxon>
        <taxon>Prauserella</taxon>
    </lineage>
</organism>
<proteinExistence type="predicted"/>
<evidence type="ECO:0000256" key="1">
    <source>
        <dbReference type="SAM" id="Phobius"/>
    </source>
</evidence>
<comment type="caution">
    <text evidence="2">The sequence shown here is derived from an EMBL/GenBank/DDBJ whole genome shotgun (WGS) entry which is preliminary data.</text>
</comment>
<protein>
    <recommendedName>
        <fullName evidence="4">DUF3040 family protein</fullName>
    </recommendedName>
</protein>